<accession>A0AAV4DP69</accession>
<dbReference type="AlphaFoldDB" id="A0AAV4DP69"/>
<organism evidence="2 3">
    <name type="scientific">Plakobranchus ocellatus</name>
    <dbReference type="NCBI Taxonomy" id="259542"/>
    <lineage>
        <taxon>Eukaryota</taxon>
        <taxon>Metazoa</taxon>
        <taxon>Spiralia</taxon>
        <taxon>Lophotrochozoa</taxon>
        <taxon>Mollusca</taxon>
        <taxon>Gastropoda</taxon>
        <taxon>Heterobranchia</taxon>
        <taxon>Euthyneura</taxon>
        <taxon>Panpulmonata</taxon>
        <taxon>Sacoglossa</taxon>
        <taxon>Placobranchoidea</taxon>
        <taxon>Plakobranchidae</taxon>
        <taxon>Plakobranchus</taxon>
    </lineage>
</organism>
<keyword evidence="3" id="KW-1185">Reference proteome</keyword>
<dbReference type="Proteomes" id="UP000735302">
    <property type="component" value="Unassembled WGS sequence"/>
</dbReference>
<feature type="region of interest" description="Disordered" evidence="1">
    <location>
        <begin position="64"/>
        <end position="99"/>
    </location>
</feature>
<proteinExistence type="predicted"/>
<evidence type="ECO:0000313" key="2">
    <source>
        <dbReference type="EMBL" id="GFO46157.1"/>
    </source>
</evidence>
<feature type="compositionally biased region" description="Polar residues" evidence="1">
    <location>
        <begin position="72"/>
        <end position="99"/>
    </location>
</feature>
<name>A0AAV4DP69_9GAST</name>
<evidence type="ECO:0000313" key="3">
    <source>
        <dbReference type="Proteomes" id="UP000735302"/>
    </source>
</evidence>
<protein>
    <submittedName>
        <fullName evidence="2">Uncharacterized protein</fullName>
    </submittedName>
</protein>
<evidence type="ECO:0000256" key="1">
    <source>
        <dbReference type="SAM" id="MobiDB-lite"/>
    </source>
</evidence>
<gene>
    <name evidence="2" type="ORF">PoB_007266200</name>
</gene>
<reference evidence="2 3" key="1">
    <citation type="journal article" date="2021" name="Elife">
        <title>Chloroplast acquisition without the gene transfer in kleptoplastic sea slugs, Plakobranchus ocellatus.</title>
        <authorList>
            <person name="Maeda T."/>
            <person name="Takahashi S."/>
            <person name="Yoshida T."/>
            <person name="Shimamura S."/>
            <person name="Takaki Y."/>
            <person name="Nagai Y."/>
            <person name="Toyoda A."/>
            <person name="Suzuki Y."/>
            <person name="Arimoto A."/>
            <person name="Ishii H."/>
            <person name="Satoh N."/>
            <person name="Nishiyama T."/>
            <person name="Hasebe M."/>
            <person name="Maruyama T."/>
            <person name="Minagawa J."/>
            <person name="Obokata J."/>
            <person name="Shigenobu S."/>
        </authorList>
    </citation>
    <scope>NUCLEOTIDE SEQUENCE [LARGE SCALE GENOMIC DNA]</scope>
</reference>
<dbReference type="EMBL" id="BLXT01008169">
    <property type="protein sequence ID" value="GFO46157.1"/>
    <property type="molecule type" value="Genomic_DNA"/>
</dbReference>
<sequence length="99" mass="10753">MQTGPRRQAETSENGIEDSLEAWEAILERMTLTKWWNVSGGLGKSSLFLSKKLLPWKLLARMPGDTAKGSAMSRTPQRGNGPTSHPNDSSLTANGGQLN</sequence>
<comment type="caution">
    <text evidence="2">The sequence shown here is derived from an EMBL/GenBank/DDBJ whole genome shotgun (WGS) entry which is preliminary data.</text>
</comment>